<gene>
    <name evidence="2" type="ORF">TsocGM_08955</name>
</gene>
<evidence type="ECO:0000313" key="2">
    <source>
        <dbReference type="EMBL" id="RUL88061.1"/>
    </source>
</evidence>
<comment type="caution">
    <text evidence="2">The sequence shown here is derived from an EMBL/GenBank/DDBJ whole genome shotgun (WGS) entry which is preliminary data.</text>
</comment>
<dbReference type="SUPFAM" id="SSF51658">
    <property type="entry name" value="Xylose isomerase-like"/>
    <property type="match status" value="1"/>
</dbReference>
<dbReference type="InterPro" id="IPR019546">
    <property type="entry name" value="TAT_signal_bac_arc"/>
</dbReference>
<feature type="domain" description="Xylose isomerase-like TIM barrel" evidence="1">
    <location>
        <begin position="85"/>
        <end position="319"/>
    </location>
</feature>
<dbReference type="PANTHER" id="PTHR12110">
    <property type="entry name" value="HYDROXYPYRUVATE ISOMERASE"/>
    <property type="match status" value="1"/>
</dbReference>
<reference evidence="2 3" key="1">
    <citation type="submission" date="2018-12" db="EMBL/GenBank/DDBJ databases">
        <authorList>
            <person name="Toschakov S.V."/>
        </authorList>
    </citation>
    <scope>NUCLEOTIDE SEQUENCE [LARGE SCALE GENOMIC DNA]</scope>
    <source>
        <strain evidence="2 3">GM2012</strain>
    </source>
</reference>
<dbReference type="RefSeq" id="WP_126724970.1">
    <property type="nucleotide sequence ID" value="NZ_RYZH01000014.1"/>
</dbReference>
<protein>
    <submittedName>
        <fullName evidence="2">Sugar phosphate isomerase/epimerase</fullName>
    </submittedName>
</protein>
<dbReference type="InterPro" id="IPR036237">
    <property type="entry name" value="Xyl_isomerase-like_sf"/>
</dbReference>
<dbReference type="Pfam" id="PF01261">
    <property type="entry name" value="AP_endonuc_2"/>
    <property type="match status" value="1"/>
</dbReference>
<proteinExistence type="predicted"/>
<dbReference type="InterPro" id="IPR050312">
    <property type="entry name" value="IolE/XylAMocC-like"/>
</dbReference>
<evidence type="ECO:0000313" key="3">
    <source>
        <dbReference type="Proteomes" id="UP000280296"/>
    </source>
</evidence>
<dbReference type="EMBL" id="RYZH01000014">
    <property type="protein sequence ID" value="RUL88061.1"/>
    <property type="molecule type" value="Genomic_DNA"/>
</dbReference>
<dbReference type="AlphaFoldDB" id="A0A432MKX6"/>
<name>A0A432MKX6_9BACT</name>
<dbReference type="NCBIfam" id="TIGR01409">
    <property type="entry name" value="TAT_signal_seq"/>
    <property type="match status" value="1"/>
</dbReference>
<reference evidence="2 3" key="2">
    <citation type="submission" date="2019-01" db="EMBL/GenBank/DDBJ databases">
        <title>Tautonia sociabilis, a novel thermotolerant planctomycete of Isosphaeraceae family, isolated from a 4000 m deep subterranean habitat.</title>
        <authorList>
            <person name="Kovaleva O.L."/>
            <person name="Elcheninov A.G."/>
            <person name="Van Heerden E."/>
            <person name="Toshchakov S.V."/>
            <person name="Novikov A."/>
            <person name="Bonch-Osmolovskaya E.A."/>
            <person name="Kublanov I.V."/>
        </authorList>
    </citation>
    <scope>NUCLEOTIDE SEQUENCE [LARGE SCALE GENOMIC DNA]</scope>
    <source>
        <strain evidence="2 3">GM2012</strain>
    </source>
</reference>
<dbReference type="PANTHER" id="PTHR12110:SF53">
    <property type="entry name" value="BLR5974 PROTEIN"/>
    <property type="match status" value="1"/>
</dbReference>
<evidence type="ECO:0000259" key="1">
    <source>
        <dbReference type="Pfam" id="PF01261"/>
    </source>
</evidence>
<accession>A0A432MKX6</accession>
<dbReference type="OrthoDB" id="9810637at2"/>
<organism evidence="2 3">
    <name type="scientific">Tautonia sociabilis</name>
    <dbReference type="NCBI Taxonomy" id="2080755"/>
    <lineage>
        <taxon>Bacteria</taxon>
        <taxon>Pseudomonadati</taxon>
        <taxon>Planctomycetota</taxon>
        <taxon>Planctomycetia</taxon>
        <taxon>Isosphaerales</taxon>
        <taxon>Isosphaeraceae</taxon>
        <taxon>Tautonia</taxon>
    </lineage>
</organism>
<dbReference type="InterPro" id="IPR013022">
    <property type="entry name" value="Xyl_isomerase-like_TIM-brl"/>
</dbReference>
<dbReference type="Gene3D" id="3.20.20.150">
    <property type="entry name" value="Divalent-metal-dependent TIM barrel enzymes"/>
    <property type="match status" value="1"/>
</dbReference>
<dbReference type="GO" id="GO:0016853">
    <property type="term" value="F:isomerase activity"/>
    <property type="evidence" value="ECO:0007669"/>
    <property type="project" value="UniProtKB-KW"/>
</dbReference>
<dbReference type="InterPro" id="IPR006311">
    <property type="entry name" value="TAT_signal"/>
</dbReference>
<dbReference type="Proteomes" id="UP000280296">
    <property type="component" value="Unassembled WGS sequence"/>
</dbReference>
<keyword evidence="3" id="KW-1185">Reference proteome</keyword>
<dbReference type="PROSITE" id="PS51318">
    <property type="entry name" value="TAT"/>
    <property type="match status" value="1"/>
</dbReference>
<keyword evidence="2" id="KW-0413">Isomerase</keyword>
<sequence length="330" mass="35994">MTDPIRSRRDFIRASLAGGAALGLGLGLRPGRLIAQEVSGSPAAGTIGDYKISLAQWSLHRRYFEDRDPAKVAQANLGFPRDAREEFGIEGVEFVNQFFKDRARDDSYLTELKRRADDQGVTCLLIMIDGEGSLSDADNSRRRQAVENHKKWVDAAKALGCHSIRVNTGDNYSASDVSVAVDGCAALAEYGKSQGINIICENHGGPSSDPDALIALIRGVGMDNFGTLPDFGNFATEGPRDEHRYAIDIYDAVARLMPFAKGVSAKCYDFQDGKELYLDFPRLMKIVTDSGYHGYVGIEYEGNRLSEPEGIKAAKALLDSLRGAEYSPKA</sequence>